<dbReference type="Gene3D" id="3.10.350.10">
    <property type="entry name" value="LysM domain"/>
    <property type="match status" value="1"/>
</dbReference>
<name>A0ABS5ALC4_9PSEU</name>
<dbReference type="Proteomes" id="UP001519363">
    <property type="component" value="Unassembled WGS sequence"/>
</dbReference>
<sequence>MELYPRTSRYHGLPVAELELADGRVVPYLGRRLLPEPQEFAQIGEHVVRQGEHVDLIAHRVLGDAGQWWRIADANPVLDVRELIEPGRTLRITLPQGVPGPVGE</sequence>
<dbReference type="RefSeq" id="WP_086789160.1">
    <property type="nucleotide sequence ID" value="NZ_JAGIOO010000001.1"/>
</dbReference>
<comment type="caution">
    <text evidence="1">The sequence shown here is derived from an EMBL/GenBank/DDBJ whole genome shotgun (WGS) entry which is preliminary data.</text>
</comment>
<accession>A0ABS5ALC4</accession>
<dbReference type="InterPro" id="IPR036779">
    <property type="entry name" value="LysM_dom_sf"/>
</dbReference>
<evidence type="ECO:0000313" key="1">
    <source>
        <dbReference type="EMBL" id="MBP2477024.1"/>
    </source>
</evidence>
<proteinExistence type="predicted"/>
<protein>
    <submittedName>
        <fullName evidence="1">Nucleoid-associated protein YgaU</fullName>
    </submittedName>
</protein>
<reference evidence="1 2" key="1">
    <citation type="submission" date="2021-03" db="EMBL/GenBank/DDBJ databases">
        <title>Sequencing the genomes of 1000 actinobacteria strains.</title>
        <authorList>
            <person name="Klenk H.-P."/>
        </authorList>
    </citation>
    <scope>NUCLEOTIDE SEQUENCE [LARGE SCALE GENOMIC DNA]</scope>
    <source>
        <strain evidence="1 2">DSM 44580</strain>
    </source>
</reference>
<gene>
    <name evidence="1" type="ORF">JOF53_005896</name>
</gene>
<organism evidence="1 2">
    <name type="scientific">Crossiella equi</name>
    <dbReference type="NCBI Taxonomy" id="130796"/>
    <lineage>
        <taxon>Bacteria</taxon>
        <taxon>Bacillati</taxon>
        <taxon>Actinomycetota</taxon>
        <taxon>Actinomycetes</taxon>
        <taxon>Pseudonocardiales</taxon>
        <taxon>Pseudonocardiaceae</taxon>
        <taxon>Crossiella</taxon>
    </lineage>
</organism>
<evidence type="ECO:0000313" key="2">
    <source>
        <dbReference type="Proteomes" id="UP001519363"/>
    </source>
</evidence>
<dbReference type="EMBL" id="JAGIOO010000001">
    <property type="protein sequence ID" value="MBP2477024.1"/>
    <property type="molecule type" value="Genomic_DNA"/>
</dbReference>
<keyword evidence="2" id="KW-1185">Reference proteome</keyword>